<accession>A0ACA9KIU1</accession>
<evidence type="ECO:0000313" key="1">
    <source>
        <dbReference type="EMBL" id="CAG8472993.1"/>
    </source>
</evidence>
<protein>
    <submittedName>
        <fullName evidence="1">16866_t:CDS:1</fullName>
    </submittedName>
</protein>
<dbReference type="Proteomes" id="UP000789920">
    <property type="component" value="Unassembled WGS sequence"/>
</dbReference>
<reference evidence="1" key="1">
    <citation type="submission" date="2021-06" db="EMBL/GenBank/DDBJ databases">
        <authorList>
            <person name="Kallberg Y."/>
            <person name="Tangrot J."/>
            <person name="Rosling A."/>
        </authorList>
    </citation>
    <scope>NUCLEOTIDE SEQUENCE</scope>
    <source>
        <strain evidence="1">MA461A</strain>
    </source>
</reference>
<dbReference type="EMBL" id="CAJVQC010000514">
    <property type="protein sequence ID" value="CAG8472993.1"/>
    <property type="molecule type" value="Genomic_DNA"/>
</dbReference>
<name>A0ACA9KIU1_9GLOM</name>
<sequence length="162" mass="18265">MENNIQYTTEPEHLTAYEFHYNTPSRRDNMTYVQENFQRAKGVQFMERLSTTPNLSMYPFTRYSLFPKTISAAAIFIAAKSSDIPLNDNPSVGTCWFEFAKVEDINIVAAAVDYILQSYTTGPVVKKSGCSQDPNCPNNPLHFACTEIVHIGRTQVLTPPDT</sequence>
<comment type="caution">
    <text evidence="1">The sequence shown here is derived from an EMBL/GenBank/DDBJ whole genome shotgun (WGS) entry which is preliminary data.</text>
</comment>
<evidence type="ECO:0000313" key="2">
    <source>
        <dbReference type="Proteomes" id="UP000789920"/>
    </source>
</evidence>
<gene>
    <name evidence="1" type="ORF">RPERSI_LOCUS666</name>
</gene>
<organism evidence="1 2">
    <name type="scientific">Racocetra persica</name>
    <dbReference type="NCBI Taxonomy" id="160502"/>
    <lineage>
        <taxon>Eukaryota</taxon>
        <taxon>Fungi</taxon>
        <taxon>Fungi incertae sedis</taxon>
        <taxon>Mucoromycota</taxon>
        <taxon>Glomeromycotina</taxon>
        <taxon>Glomeromycetes</taxon>
        <taxon>Diversisporales</taxon>
        <taxon>Gigasporaceae</taxon>
        <taxon>Racocetra</taxon>
    </lineage>
</organism>
<keyword evidence="2" id="KW-1185">Reference proteome</keyword>
<proteinExistence type="predicted"/>